<dbReference type="GO" id="GO:0005667">
    <property type="term" value="C:transcription regulator complex"/>
    <property type="evidence" value="ECO:0007669"/>
    <property type="project" value="TreeGrafter"/>
</dbReference>
<evidence type="ECO:0000313" key="7">
    <source>
        <dbReference type="EMBL" id="OMJ78255.1"/>
    </source>
</evidence>
<dbReference type="InterPro" id="IPR036236">
    <property type="entry name" value="Znf_C2H2_sf"/>
</dbReference>
<keyword evidence="2" id="KW-0677">Repeat</keyword>
<evidence type="ECO:0000256" key="4">
    <source>
        <dbReference type="ARBA" id="ARBA00022833"/>
    </source>
</evidence>
<dbReference type="GO" id="GO:0008270">
    <property type="term" value="F:zinc ion binding"/>
    <property type="evidence" value="ECO:0007669"/>
    <property type="project" value="UniProtKB-KW"/>
</dbReference>
<keyword evidence="3 5" id="KW-0863">Zinc-finger</keyword>
<evidence type="ECO:0000256" key="1">
    <source>
        <dbReference type="ARBA" id="ARBA00022723"/>
    </source>
</evidence>
<keyword evidence="1" id="KW-0479">Metal-binding</keyword>
<accession>A0A1R2CPT3</accession>
<dbReference type="Proteomes" id="UP000187209">
    <property type="component" value="Unassembled WGS sequence"/>
</dbReference>
<gene>
    <name evidence="7" type="ORF">SteCoe_21980</name>
    <name evidence="8" type="ORF">SteCoe_6576</name>
</gene>
<evidence type="ECO:0000256" key="5">
    <source>
        <dbReference type="PROSITE-ProRule" id="PRU00042"/>
    </source>
</evidence>
<dbReference type="EMBL" id="MPUH01000091">
    <property type="protein sequence ID" value="OMJ91002.1"/>
    <property type="molecule type" value="Genomic_DNA"/>
</dbReference>
<evidence type="ECO:0000256" key="2">
    <source>
        <dbReference type="ARBA" id="ARBA00022737"/>
    </source>
</evidence>
<dbReference type="EMBL" id="MPUH01000531">
    <property type="protein sequence ID" value="OMJ78255.1"/>
    <property type="molecule type" value="Genomic_DNA"/>
</dbReference>
<name>A0A1R2CPT3_9CILI</name>
<dbReference type="GO" id="GO:0000981">
    <property type="term" value="F:DNA-binding transcription factor activity, RNA polymerase II-specific"/>
    <property type="evidence" value="ECO:0007669"/>
    <property type="project" value="TreeGrafter"/>
</dbReference>
<dbReference type="SUPFAM" id="SSF57667">
    <property type="entry name" value="beta-beta-alpha zinc fingers"/>
    <property type="match status" value="1"/>
</dbReference>
<dbReference type="PANTHER" id="PTHR14003">
    <property type="entry name" value="TRANSCRIPTIONAL REPRESSOR PROTEIN YY"/>
    <property type="match status" value="1"/>
</dbReference>
<evidence type="ECO:0000313" key="9">
    <source>
        <dbReference type="Proteomes" id="UP000187209"/>
    </source>
</evidence>
<dbReference type="GO" id="GO:0000978">
    <property type="term" value="F:RNA polymerase II cis-regulatory region sequence-specific DNA binding"/>
    <property type="evidence" value="ECO:0007669"/>
    <property type="project" value="TreeGrafter"/>
</dbReference>
<keyword evidence="4" id="KW-0862">Zinc</keyword>
<dbReference type="PANTHER" id="PTHR14003:SF19">
    <property type="entry name" value="YY2 TRANSCRIPTION FACTOR"/>
    <property type="match status" value="1"/>
</dbReference>
<organism evidence="8 9">
    <name type="scientific">Stentor coeruleus</name>
    <dbReference type="NCBI Taxonomy" id="5963"/>
    <lineage>
        <taxon>Eukaryota</taxon>
        <taxon>Sar</taxon>
        <taxon>Alveolata</taxon>
        <taxon>Ciliophora</taxon>
        <taxon>Postciliodesmatophora</taxon>
        <taxon>Heterotrichea</taxon>
        <taxon>Heterotrichida</taxon>
        <taxon>Stentoridae</taxon>
        <taxon>Stentor</taxon>
    </lineage>
</organism>
<dbReference type="SMART" id="SM00355">
    <property type="entry name" value="ZnF_C2H2"/>
    <property type="match status" value="2"/>
</dbReference>
<evidence type="ECO:0000259" key="6">
    <source>
        <dbReference type="PROSITE" id="PS50157"/>
    </source>
</evidence>
<dbReference type="Pfam" id="PF00096">
    <property type="entry name" value="zf-C2H2"/>
    <property type="match status" value="1"/>
</dbReference>
<protein>
    <recommendedName>
        <fullName evidence="6">C2H2-type domain-containing protein</fullName>
    </recommendedName>
</protein>
<dbReference type="Gene3D" id="3.30.160.60">
    <property type="entry name" value="Classic Zinc Finger"/>
    <property type="match status" value="2"/>
</dbReference>
<dbReference type="InterPro" id="IPR013087">
    <property type="entry name" value="Znf_C2H2_type"/>
</dbReference>
<evidence type="ECO:0000313" key="8">
    <source>
        <dbReference type="EMBL" id="OMJ91002.1"/>
    </source>
</evidence>
<comment type="caution">
    <text evidence="8">The sequence shown here is derived from an EMBL/GenBank/DDBJ whole genome shotgun (WGS) entry which is preliminary data.</text>
</comment>
<dbReference type="PROSITE" id="PS00028">
    <property type="entry name" value="ZINC_FINGER_C2H2_1"/>
    <property type="match status" value="2"/>
</dbReference>
<evidence type="ECO:0000256" key="3">
    <source>
        <dbReference type="ARBA" id="ARBA00022771"/>
    </source>
</evidence>
<dbReference type="PROSITE" id="PS50157">
    <property type="entry name" value="ZINC_FINGER_C2H2_2"/>
    <property type="match status" value="2"/>
</dbReference>
<feature type="domain" description="C2H2-type" evidence="6">
    <location>
        <begin position="50"/>
        <end position="75"/>
    </location>
</feature>
<dbReference type="GO" id="GO:0000785">
    <property type="term" value="C:chromatin"/>
    <property type="evidence" value="ECO:0007669"/>
    <property type="project" value="TreeGrafter"/>
</dbReference>
<dbReference type="AlphaFoldDB" id="A0A1R2CPT3"/>
<dbReference type="GO" id="GO:0031519">
    <property type="term" value="C:PcG protein complex"/>
    <property type="evidence" value="ECO:0007669"/>
    <property type="project" value="TreeGrafter"/>
</dbReference>
<keyword evidence="9" id="KW-1185">Reference proteome</keyword>
<dbReference type="FunFam" id="3.30.160.60:FF:000624">
    <property type="entry name" value="zinc finger protein 697"/>
    <property type="match status" value="1"/>
</dbReference>
<feature type="domain" description="C2H2-type" evidence="6">
    <location>
        <begin position="22"/>
        <end position="49"/>
    </location>
</feature>
<sequence length="141" mass="16511">MKGQCIQNPDLTGVESDQNFNLKCKYCLKNLSSRQNLREHTYIHTGEKPYICTEPGCEKKFRQGSLLSIHKKIHSEIIKGLNSQKKTERRCHYPKLTKLIEITNSNLDCVLDDQEKKEWIKEICLGDFMFLPSYMRDTVNK</sequence>
<proteinExistence type="predicted"/>
<dbReference type="OrthoDB" id="372803at2759"/>
<reference evidence="8 9" key="1">
    <citation type="submission" date="2016-11" db="EMBL/GenBank/DDBJ databases">
        <title>The macronuclear genome of Stentor coeruleus: a giant cell with tiny introns.</title>
        <authorList>
            <person name="Slabodnick M."/>
            <person name="Ruby J.G."/>
            <person name="Reiff S.B."/>
            <person name="Swart E.C."/>
            <person name="Gosai S."/>
            <person name="Prabakaran S."/>
            <person name="Witkowska E."/>
            <person name="Larue G.E."/>
            <person name="Fisher S."/>
            <person name="Freeman R.M."/>
            <person name="Gunawardena J."/>
            <person name="Chu W."/>
            <person name="Stover N.A."/>
            <person name="Gregory B.D."/>
            <person name="Nowacki M."/>
            <person name="Derisi J."/>
            <person name="Roy S.W."/>
            <person name="Marshall W.F."/>
            <person name="Sood P."/>
        </authorList>
    </citation>
    <scope>NUCLEOTIDE SEQUENCE [LARGE SCALE GENOMIC DNA]</scope>
    <source>
        <strain evidence="8">WM001</strain>
    </source>
</reference>